<evidence type="ECO:0000256" key="3">
    <source>
        <dbReference type="ARBA" id="ARBA00022905"/>
    </source>
</evidence>
<dbReference type="Proteomes" id="UP000054075">
    <property type="component" value="Unassembled WGS sequence"/>
</dbReference>
<comment type="pathway">
    <text evidence="1">Cofactor biosynthesis; pyrroloquinoline quinone biosynthesis.</text>
</comment>
<dbReference type="InterPro" id="IPR022479">
    <property type="entry name" value="PqqD_bac"/>
</dbReference>
<dbReference type="eggNOG" id="ENOG5032Z81">
    <property type="taxonomic scope" value="Bacteria"/>
</dbReference>
<evidence type="ECO:0000256" key="2">
    <source>
        <dbReference type="ARBA" id="ARBA00011741"/>
    </source>
</evidence>
<sequence>MIQENQFNLDAPIGLASGFRLQWEKSQARYVLLYPEGMITLNTTAAEILKLCDGYRSITTIISALHTQYKHGAILHLTEDTHHFLITALQKGWLTVF</sequence>
<proteinExistence type="predicted"/>
<dbReference type="AlphaFoldDB" id="A8PLU3"/>
<keyword evidence="5" id="KW-1185">Reference proteome</keyword>
<comment type="subunit">
    <text evidence="2">Monomer. Interacts with PqqE.</text>
</comment>
<dbReference type="OrthoDB" id="7356791at2"/>
<accession>A8PLU3</accession>
<evidence type="ECO:0000256" key="1">
    <source>
        <dbReference type="ARBA" id="ARBA00004886"/>
    </source>
</evidence>
<dbReference type="Gene3D" id="1.10.10.1150">
    <property type="entry name" value="Coenzyme PQQ synthesis protein D (PqqD)"/>
    <property type="match status" value="1"/>
</dbReference>
<dbReference type="GO" id="GO:0018189">
    <property type="term" value="P:pyrroloquinoline quinone biosynthetic process"/>
    <property type="evidence" value="ECO:0007669"/>
    <property type="project" value="UniProtKB-UniPathway"/>
</dbReference>
<dbReference type="RefSeq" id="WP_006035045.1">
    <property type="nucleotide sequence ID" value="NZ_AAQJ02000001.1"/>
</dbReference>
<organism evidence="4 5">
    <name type="scientific">Rickettsiella grylli</name>
    <dbReference type="NCBI Taxonomy" id="59196"/>
    <lineage>
        <taxon>Bacteria</taxon>
        <taxon>Pseudomonadati</taxon>
        <taxon>Pseudomonadota</taxon>
        <taxon>Gammaproteobacteria</taxon>
        <taxon>Legionellales</taxon>
        <taxon>Coxiellaceae</taxon>
        <taxon>Rickettsiella</taxon>
    </lineage>
</organism>
<dbReference type="Pfam" id="PF05402">
    <property type="entry name" value="PqqD"/>
    <property type="match status" value="1"/>
</dbReference>
<gene>
    <name evidence="4" type="ORF">RICGR_0532</name>
</gene>
<dbReference type="UniPathway" id="UPA00539"/>
<dbReference type="GO" id="GO:0048038">
    <property type="term" value="F:quinone binding"/>
    <property type="evidence" value="ECO:0007669"/>
    <property type="project" value="InterPro"/>
</dbReference>
<evidence type="ECO:0000313" key="4">
    <source>
        <dbReference type="EMBL" id="EDP46058.1"/>
    </source>
</evidence>
<comment type="caution">
    <text evidence="4">The sequence shown here is derived from an EMBL/GenBank/DDBJ whole genome shotgun (WGS) entry which is preliminary data.</text>
</comment>
<dbReference type="STRING" id="59196.RICGR_0532"/>
<evidence type="ECO:0000313" key="5">
    <source>
        <dbReference type="Proteomes" id="UP000054075"/>
    </source>
</evidence>
<reference evidence="4" key="2">
    <citation type="submission" date="2007-10" db="EMBL/GenBank/DDBJ databases">
        <authorList>
            <person name="Myers G.S."/>
        </authorList>
    </citation>
    <scope>NUCLEOTIDE SEQUENCE [LARGE SCALE GENOMIC DNA]</scope>
</reference>
<dbReference type="NCBIfam" id="TIGR03859">
    <property type="entry name" value="PQQ_PqqD"/>
    <property type="match status" value="1"/>
</dbReference>
<name>A8PLU3_9COXI</name>
<dbReference type="InterPro" id="IPR008792">
    <property type="entry name" value="PQQD"/>
</dbReference>
<keyword evidence="3" id="KW-0884">PQQ biosynthesis</keyword>
<protein>
    <submittedName>
        <fullName evidence="4">Coenzyme PQQ synthesis protein D</fullName>
    </submittedName>
</protein>
<reference evidence="4" key="1">
    <citation type="submission" date="2006-04" db="EMBL/GenBank/DDBJ databases">
        <authorList>
            <person name="Seshadri R."/>
            <person name="Federici B.A."/>
        </authorList>
    </citation>
    <scope>NUCLEOTIDE SEQUENCE [LARGE SCALE GENOMIC DNA]</scope>
</reference>
<dbReference type="EMBL" id="AAQJ02000001">
    <property type="protein sequence ID" value="EDP46058.1"/>
    <property type="molecule type" value="Genomic_DNA"/>
</dbReference>
<dbReference type="InterPro" id="IPR041881">
    <property type="entry name" value="PqqD_sf"/>
</dbReference>